<keyword evidence="2" id="KW-1185">Reference proteome</keyword>
<sequence>MSRVKSERNRAMPDRDQIDLPSHDDNSVKASQRRRADTQLKKGPWTPSEDAVLEAYVRKHGVQNWNVVQKDTGLLRCGKSCRLRWSNHLRPDLKKGTFTKEEKNLIIKLHSRMGNKWAQMASYLPGRTDNEIKNYWNTRIKKCQRTATPIYPANICLEASNEDQHESTDFNFREKLANDLLHGNGLYVPNFTWGNSIDDRESLSNASHLPDVSFSNLLGLNFSSKNYDFMDQVNQEKFLRESEISFPMLNPTINGTFDGSHAFLNGNFSTSRPITGPSKMELPSFQYADSDPNSWSTYLRSSAMQCANYADLCTHSPAAIVTAKFECMAPTDSVQLEELLPEAHALSSVENQQPSVGSLSPPSVGTPCDAMVESSELDLFERDPSLYTLIDSCLSAPPLCPESPDEFQHSDFLSALSPVFASTEPAIPQYEQGFFSAHPEDSRADAFSPWNTVPAVFP</sequence>
<protein>
    <submittedName>
        <fullName evidence="1">Uncharacterized protein</fullName>
    </submittedName>
</protein>
<evidence type="ECO:0000313" key="1">
    <source>
        <dbReference type="EnsemblPlants" id="AVESA.00010b.r2.1AG0017270.1.CDS"/>
    </source>
</evidence>
<reference evidence="1" key="1">
    <citation type="submission" date="2021-05" db="EMBL/GenBank/DDBJ databases">
        <authorList>
            <person name="Scholz U."/>
            <person name="Mascher M."/>
            <person name="Fiebig A."/>
        </authorList>
    </citation>
    <scope>NUCLEOTIDE SEQUENCE [LARGE SCALE GENOMIC DNA]</scope>
</reference>
<dbReference type="Proteomes" id="UP001732700">
    <property type="component" value="Chromosome 1A"/>
</dbReference>
<proteinExistence type="predicted"/>
<evidence type="ECO:0000313" key="2">
    <source>
        <dbReference type="Proteomes" id="UP001732700"/>
    </source>
</evidence>
<accession>A0ACD5TA06</accession>
<reference evidence="1" key="2">
    <citation type="submission" date="2025-09" db="UniProtKB">
        <authorList>
            <consortium name="EnsemblPlants"/>
        </authorList>
    </citation>
    <scope>IDENTIFICATION</scope>
</reference>
<name>A0ACD5TA06_AVESA</name>
<organism evidence="1 2">
    <name type="scientific">Avena sativa</name>
    <name type="common">Oat</name>
    <dbReference type="NCBI Taxonomy" id="4498"/>
    <lineage>
        <taxon>Eukaryota</taxon>
        <taxon>Viridiplantae</taxon>
        <taxon>Streptophyta</taxon>
        <taxon>Embryophyta</taxon>
        <taxon>Tracheophyta</taxon>
        <taxon>Spermatophyta</taxon>
        <taxon>Magnoliopsida</taxon>
        <taxon>Liliopsida</taxon>
        <taxon>Poales</taxon>
        <taxon>Poaceae</taxon>
        <taxon>BOP clade</taxon>
        <taxon>Pooideae</taxon>
        <taxon>Poodae</taxon>
        <taxon>Poeae</taxon>
        <taxon>Poeae Chloroplast Group 1 (Aveneae type)</taxon>
        <taxon>Aveninae</taxon>
        <taxon>Avena</taxon>
    </lineage>
</organism>
<dbReference type="EnsemblPlants" id="AVESA.00010b.r2.1AG0017270.1">
    <property type="protein sequence ID" value="AVESA.00010b.r2.1AG0017270.1.CDS"/>
    <property type="gene ID" value="AVESA.00010b.r2.1AG0017270"/>
</dbReference>